<dbReference type="SUPFAM" id="SSF53790">
    <property type="entry name" value="Tetrapyrrole methylase"/>
    <property type="match status" value="1"/>
</dbReference>
<keyword evidence="3 7" id="KW-0489">Methyltransferase</keyword>
<dbReference type="CDD" id="cd02440">
    <property type="entry name" value="AdoMet_MTases"/>
    <property type="match status" value="1"/>
</dbReference>
<dbReference type="InterPro" id="IPR029063">
    <property type="entry name" value="SAM-dependent_MTases_sf"/>
</dbReference>
<reference evidence="7 8" key="1">
    <citation type="submission" date="2010-07" db="EMBL/GenBank/DDBJ databases">
        <title>The draft genome of Paenibacillus curdlanolyticus YK9.</title>
        <authorList>
            <consortium name="US DOE Joint Genome Institute (JGI-PGF)"/>
            <person name="Lucas S."/>
            <person name="Copeland A."/>
            <person name="Lapidus A."/>
            <person name="Cheng J.-F."/>
            <person name="Bruce D."/>
            <person name="Goodwin L."/>
            <person name="Pitluck S."/>
            <person name="Land M.L."/>
            <person name="Hauser L."/>
            <person name="Chang Y.-J."/>
            <person name="Jeffries C."/>
            <person name="Anderson I.J."/>
            <person name="Johnson E."/>
            <person name="Loganathan U."/>
            <person name="Mulhopadhyay B."/>
            <person name="Kyrpides N."/>
            <person name="Woyke T.J."/>
        </authorList>
    </citation>
    <scope>NUCLEOTIDE SEQUENCE [LARGE SCALE GENOMIC DNA]</scope>
    <source>
        <strain evidence="7 8">YK9</strain>
    </source>
</reference>
<evidence type="ECO:0000313" key="7">
    <source>
        <dbReference type="EMBL" id="EFM12247.1"/>
    </source>
</evidence>
<proteinExistence type="predicted"/>
<dbReference type="STRING" id="717606.PaecuDRAFT_0927"/>
<keyword evidence="4 7" id="KW-0808">Transferase</keyword>
<protein>
    <submittedName>
        <fullName evidence="7">Precorrin-6y C5,15-methyltransferase (Decarboxylating), CbiE subunit</fullName>
        <ecNumber evidence="7">2.1.1.132</ecNumber>
    </submittedName>
</protein>
<dbReference type="GO" id="GO:0009236">
    <property type="term" value="P:cobalamin biosynthetic process"/>
    <property type="evidence" value="ECO:0007669"/>
    <property type="project" value="UniProtKB-UniPathway"/>
</dbReference>
<dbReference type="GO" id="GO:0032259">
    <property type="term" value="P:methylation"/>
    <property type="evidence" value="ECO:0007669"/>
    <property type="project" value="UniProtKB-KW"/>
</dbReference>
<dbReference type="Gene3D" id="3.30.950.10">
    <property type="entry name" value="Methyltransferase, Cobalt-precorrin-4 Transmethylase, Domain 2"/>
    <property type="match status" value="1"/>
</dbReference>
<evidence type="ECO:0000256" key="4">
    <source>
        <dbReference type="ARBA" id="ARBA00022679"/>
    </source>
</evidence>
<dbReference type="NCBIfam" id="TIGR02467">
    <property type="entry name" value="CbiE"/>
    <property type="match status" value="1"/>
</dbReference>
<dbReference type="SUPFAM" id="SSF53335">
    <property type="entry name" value="S-adenosyl-L-methionine-dependent methyltransferases"/>
    <property type="match status" value="1"/>
</dbReference>
<evidence type="ECO:0000256" key="5">
    <source>
        <dbReference type="ARBA" id="ARBA00022691"/>
    </source>
</evidence>
<dbReference type="InterPro" id="IPR014008">
    <property type="entry name" value="Cbl_synth_MTase_CbiT"/>
</dbReference>
<keyword evidence="2" id="KW-0169">Cobalamin biosynthesis</keyword>
<dbReference type="eggNOG" id="COG2242">
    <property type="taxonomic scope" value="Bacteria"/>
</dbReference>
<evidence type="ECO:0000256" key="2">
    <source>
        <dbReference type="ARBA" id="ARBA00022573"/>
    </source>
</evidence>
<evidence type="ECO:0000259" key="6">
    <source>
        <dbReference type="Pfam" id="PF00590"/>
    </source>
</evidence>
<dbReference type="PIRSF" id="PIRSF036428">
    <property type="entry name" value="CobL"/>
    <property type="match status" value="1"/>
</dbReference>
<evidence type="ECO:0000256" key="1">
    <source>
        <dbReference type="ARBA" id="ARBA00004953"/>
    </source>
</evidence>
<dbReference type="InterPro" id="IPR006365">
    <property type="entry name" value="Cbl_synth_CobL"/>
</dbReference>
<comment type="pathway">
    <text evidence="1">Cofactor biosynthesis; adenosylcobalamin biosynthesis.</text>
</comment>
<dbReference type="EMBL" id="AEDD01000002">
    <property type="protein sequence ID" value="EFM12247.1"/>
    <property type="molecule type" value="Genomic_DNA"/>
</dbReference>
<gene>
    <name evidence="7" type="ORF">PaecuDRAFT_0927</name>
</gene>
<dbReference type="InterPro" id="IPR050714">
    <property type="entry name" value="Cobalamin_biosynth_MTase"/>
</dbReference>
<keyword evidence="5" id="KW-0949">S-adenosyl-L-methionine</keyword>
<dbReference type="InterPro" id="IPR035996">
    <property type="entry name" value="4pyrrol_Methylase_sf"/>
</dbReference>
<dbReference type="InterPro" id="IPR012818">
    <property type="entry name" value="CbiE"/>
</dbReference>
<dbReference type="Gene3D" id="3.40.1010.10">
    <property type="entry name" value="Cobalt-precorrin-4 Transmethylase, Domain 1"/>
    <property type="match status" value="1"/>
</dbReference>
<evidence type="ECO:0000313" key="8">
    <source>
        <dbReference type="Proteomes" id="UP000005387"/>
    </source>
</evidence>
<dbReference type="GO" id="GO:0046025">
    <property type="term" value="F:precorrin-6Y C5,15-methyltransferase (decarboxylating) activity"/>
    <property type="evidence" value="ECO:0007669"/>
    <property type="project" value="UniProtKB-EC"/>
</dbReference>
<dbReference type="InterPro" id="IPR000878">
    <property type="entry name" value="4pyrrol_Mease"/>
</dbReference>
<sequence>MDKRIHIIGIGDDGPRGLSEASLQQIEQAGVLVGGERHLAMFPGIGNERIVLKGGFVQTVERLLSLREQSPVTVLASGDPLFYGIAGFIAKKAGSDAVCIHPHLSSLQLAFARMGDSWQDAVLESVHGRPIKGLAQRIDGKAKVALLTDETNSPAAVAAYLLSFGMDEYDAFVAENLGGEDERYGWWTLSDMAEATFAPLNVVVLRRRLDAPPSRHGIGFEDLEFDQRKPDKGLITKKEVRVLSLAELKLKPDSIVWDIGAGSGSVAVESARLAPLGQVFALEKNEGDLVNIHSNSRKFRADLTAIHAKAPDGLDRLPDPDAVFIGGSGGELRELIRICCERLKEGGRIVVNAATIETLAAAQSALREGGFDTNIALVQISRSKPILDMTRFEGLNPIYVITGSRGNGAAQKQGEKEA</sequence>
<dbReference type="InterPro" id="IPR014776">
    <property type="entry name" value="4pyrrole_Mease_sub2"/>
</dbReference>
<feature type="domain" description="Tetrapyrrole methylase" evidence="6">
    <location>
        <begin position="4"/>
        <end position="192"/>
    </location>
</feature>
<dbReference type="eggNOG" id="COG2241">
    <property type="taxonomic scope" value="Bacteria"/>
</dbReference>
<dbReference type="UniPathway" id="UPA00148"/>
<dbReference type="GO" id="GO:0008276">
    <property type="term" value="F:protein methyltransferase activity"/>
    <property type="evidence" value="ECO:0007669"/>
    <property type="project" value="InterPro"/>
</dbReference>
<organism evidence="7 8">
    <name type="scientific">Paenibacillus curdlanolyticus YK9</name>
    <dbReference type="NCBI Taxonomy" id="717606"/>
    <lineage>
        <taxon>Bacteria</taxon>
        <taxon>Bacillati</taxon>
        <taxon>Bacillota</taxon>
        <taxon>Bacilli</taxon>
        <taxon>Bacillales</taxon>
        <taxon>Paenibacillaceae</taxon>
        <taxon>Paenibacillus</taxon>
    </lineage>
</organism>
<keyword evidence="8" id="KW-1185">Reference proteome</keyword>
<dbReference type="CDD" id="cd11644">
    <property type="entry name" value="Precorrin-6Y-MT"/>
    <property type="match status" value="1"/>
</dbReference>
<dbReference type="AlphaFoldDB" id="E0I5K5"/>
<dbReference type="Gene3D" id="3.40.50.150">
    <property type="entry name" value="Vaccinia Virus protein VP39"/>
    <property type="match status" value="1"/>
</dbReference>
<dbReference type="Proteomes" id="UP000005387">
    <property type="component" value="Unassembled WGS sequence"/>
</dbReference>
<dbReference type="PANTHER" id="PTHR43182">
    <property type="entry name" value="COBALT-PRECORRIN-6B C(15)-METHYLTRANSFERASE (DECARBOXYLATING)"/>
    <property type="match status" value="1"/>
</dbReference>
<dbReference type="NCBIfam" id="TIGR02469">
    <property type="entry name" value="CbiT"/>
    <property type="match status" value="1"/>
</dbReference>
<accession>E0I5K5</accession>
<name>E0I5K5_9BACL</name>
<dbReference type="Pfam" id="PF00590">
    <property type="entry name" value="TP_methylase"/>
    <property type="match status" value="1"/>
</dbReference>
<dbReference type="InterPro" id="IPR014777">
    <property type="entry name" value="4pyrrole_Mease_sub1"/>
</dbReference>
<dbReference type="EC" id="2.1.1.132" evidence="7"/>
<dbReference type="PANTHER" id="PTHR43182:SF1">
    <property type="entry name" value="COBALT-PRECORRIN-7 C(5)-METHYLTRANSFERASE"/>
    <property type="match status" value="1"/>
</dbReference>
<evidence type="ECO:0000256" key="3">
    <source>
        <dbReference type="ARBA" id="ARBA00022603"/>
    </source>
</evidence>
<dbReference type="OrthoDB" id="9780707at2"/>
<dbReference type="RefSeq" id="WP_006036942.1">
    <property type="nucleotide sequence ID" value="NZ_AEDD01000002.1"/>
</dbReference>